<feature type="region of interest" description="Disordered" evidence="2">
    <location>
        <begin position="409"/>
        <end position="432"/>
    </location>
</feature>
<evidence type="ECO:0000313" key="3">
    <source>
        <dbReference type="EMBL" id="KER29357.1"/>
    </source>
</evidence>
<gene>
    <name evidence="3" type="ORF">T265_04015</name>
</gene>
<dbReference type="GO" id="GO:0005634">
    <property type="term" value="C:nucleus"/>
    <property type="evidence" value="ECO:0007669"/>
    <property type="project" value="TreeGrafter"/>
</dbReference>
<keyword evidence="4" id="KW-1185">Reference proteome</keyword>
<evidence type="ECO:0000256" key="1">
    <source>
        <dbReference type="ARBA" id="ARBA00008209"/>
    </source>
</evidence>
<dbReference type="AlphaFoldDB" id="A0A074ZU47"/>
<dbReference type="STRING" id="6198.A0A074ZU47"/>
<dbReference type="PANTHER" id="PTHR10300:SF14">
    <property type="entry name" value="PROTEIN SARAH"/>
    <property type="match status" value="1"/>
</dbReference>
<dbReference type="InterPro" id="IPR006931">
    <property type="entry name" value="Calcipressin"/>
</dbReference>
<feature type="compositionally biased region" description="Polar residues" evidence="2">
    <location>
        <begin position="353"/>
        <end position="364"/>
    </location>
</feature>
<evidence type="ECO:0000256" key="2">
    <source>
        <dbReference type="SAM" id="MobiDB-lite"/>
    </source>
</evidence>
<evidence type="ECO:0008006" key="5">
    <source>
        <dbReference type="Google" id="ProtNLM"/>
    </source>
</evidence>
<dbReference type="Pfam" id="PF04847">
    <property type="entry name" value="Calcipressin"/>
    <property type="match status" value="1"/>
</dbReference>
<feature type="compositionally biased region" description="Basic residues" evidence="2">
    <location>
        <begin position="409"/>
        <end position="420"/>
    </location>
</feature>
<dbReference type="EMBL" id="KL596680">
    <property type="protein sequence ID" value="KER29357.1"/>
    <property type="molecule type" value="Genomic_DNA"/>
</dbReference>
<organism evidence="3 4">
    <name type="scientific">Opisthorchis viverrini</name>
    <name type="common">Southeast Asian liver fluke</name>
    <dbReference type="NCBI Taxonomy" id="6198"/>
    <lineage>
        <taxon>Eukaryota</taxon>
        <taxon>Metazoa</taxon>
        <taxon>Spiralia</taxon>
        <taxon>Lophotrochozoa</taxon>
        <taxon>Platyhelminthes</taxon>
        <taxon>Trematoda</taxon>
        <taxon>Digenea</taxon>
        <taxon>Opisthorchiida</taxon>
        <taxon>Opisthorchiata</taxon>
        <taxon>Opisthorchiidae</taxon>
        <taxon>Opisthorchis</taxon>
    </lineage>
</organism>
<reference evidence="3 4" key="1">
    <citation type="submission" date="2013-11" db="EMBL/GenBank/DDBJ databases">
        <title>Opisthorchis viverrini - life in the bile duct.</title>
        <authorList>
            <person name="Young N.D."/>
            <person name="Nagarajan N."/>
            <person name="Lin S.J."/>
            <person name="Korhonen P.K."/>
            <person name="Jex A.R."/>
            <person name="Hall R.S."/>
            <person name="Safavi-Hemami H."/>
            <person name="Kaewkong W."/>
            <person name="Bertrand D."/>
            <person name="Gao S."/>
            <person name="Seet Q."/>
            <person name="Wongkham S."/>
            <person name="Teh B.T."/>
            <person name="Wongkham C."/>
            <person name="Intapan P.M."/>
            <person name="Maleewong W."/>
            <person name="Yang X."/>
            <person name="Hu M."/>
            <person name="Wang Z."/>
            <person name="Hofmann A."/>
            <person name="Sternberg P.W."/>
            <person name="Tan P."/>
            <person name="Wang J."/>
            <person name="Gasser R.B."/>
        </authorList>
    </citation>
    <scope>NUCLEOTIDE SEQUENCE [LARGE SCALE GENOMIC DNA]</scope>
</reference>
<dbReference type="CDD" id="cd12434">
    <property type="entry name" value="RRM_RCAN_like"/>
    <property type="match status" value="1"/>
</dbReference>
<dbReference type="CTD" id="20318201"/>
<accession>A0A074ZU47</accession>
<dbReference type="Gene3D" id="3.30.70.330">
    <property type="match status" value="1"/>
</dbReference>
<dbReference type="KEGG" id="ovi:T265_04015"/>
<dbReference type="PANTHER" id="PTHR10300">
    <property type="entry name" value="CALCIPRESSIN"/>
    <property type="match status" value="1"/>
</dbReference>
<dbReference type="OrthoDB" id="17212at2759"/>
<dbReference type="InterPro" id="IPR012677">
    <property type="entry name" value="Nucleotide-bd_a/b_plait_sf"/>
</dbReference>
<feature type="region of interest" description="Disordered" evidence="2">
    <location>
        <begin position="338"/>
        <end position="397"/>
    </location>
</feature>
<name>A0A074ZU47_OPIVI</name>
<dbReference type="GO" id="GO:0008597">
    <property type="term" value="F:calcium-dependent protein serine/threonine phosphatase regulator activity"/>
    <property type="evidence" value="ECO:0007669"/>
    <property type="project" value="TreeGrafter"/>
</dbReference>
<dbReference type="GeneID" id="20318201"/>
<dbReference type="GO" id="GO:0003676">
    <property type="term" value="F:nucleic acid binding"/>
    <property type="evidence" value="ECO:0007669"/>
    <property type="project" value="InterPro"/>
</dbReference>
<dbReference type="Proteomes" id="UP000054324">
    <property type="component" value="Unassembled WGS sequence"/>
</dbReference>
<proteinExistence type="inferred from homology"/>
<protein>
    <recommendedName>
        <fullName evidence="5">Calcipressin</fullName>
    </recommendedName>
</protein>
<dbReference type="GO" id="GO:0005737">
    <property type="term" value="C:cytoplasm"/>
    <property type="evidence" value="ECO:0007669"/>
    <property type="project" value="TreeGrafter"/>
</dbReference>
<dbReference type="GO" id="GO:0019722">
    <property type="term" value="P:calcium-mediated signaling"/>
    <property type="evidence" value="ECO:0007669"/>
    <property type="project" value="InterPro"/>
</dbReference>
<sequence>MRSYPLSDQTEHTFASKAWLYVPLSRFPVIKTVAAGTNVPMARALLVLAGANGLVTRVMEALAIHTDSSFSISQINRSAVAPFRCLAAIPHEGGTRAGLMPGCPGLDSGIREVEVRFKTRTFRAAHHLQYTDECRACVHLSACNVSRTMNGSDNSAKCIHDQLAQQGSFLTCGEIEGILHSLKGISLKLIVTNVPREVYTDNLAQETFEGLFKPLDPHCTFLYLPSFNRAQVYMTNPEAALLARLQIQGWKLPDSVLSQISPESRLSSNHEGINCFIDHVEQYDSEDDTDSGSDVEMCTCGSLTKQPFASGPLGSVEDLYQISSSVEEPLSPSEVACDIPIWNKGQPPPVTVETATSLDSIGDQQSRRVSERKPSTPDAENTSEASGDDVTGSLVPLVSRPTAPCTYCKKRNARSKKSKMQHLAPPKPPRLFLLSPPCSPPVGWEPKPECEPVINYELLEALAALSPGEAFELHPSDQEHKHPSIVITPCESSSDGPRPQIIHTRCPERNA</sequence>
<feature type="compositionally biased region" description="Basic and acidic residues" evidence="2">
    <location>
        <begin position="365"/>
        <end position="375"/>
    </location>
</feature>
<comment type="similarity">
    <text evidence="1">Belongs to the RCAN family.</text>
</comment>
<dbReference type="SUPFAM" id="SSF54928">
    <property type="entry name" value="RNA-binding domain, RBD"/>
    <property type="match status" value="1"/>
</dbReference>
<dbReference type="RefSeq" id="XP_009166897.1">
    <property type="nucleotide sequence ID" value="XM_009168633.1"/>
</dbReference>
<feature type="region of interest" description="Disordered" evidence="2">
    <location>
        <begin position="487"/>
        <end position="511"/>
    </location>
</feature>
<evidence type="ECO:0000313" key="4">
    <source>
        <dbReference type="Proteomes" id="UP000054324"/>
    </source>
</evidence>
<dbReference type="InterPro" id="IPR035979">
    <property type="entry name" value="RBD_domain_sf"/>
</dbReference>